<dbReference type="NCBIfam" id="NF033679">
    <property type="entry name" value="DNRLRE_dom"/>
    <property type="match status" value="1"/>
</dbReference>
<feature type="compositionally biased region" description="Polar residues" evidence="1">
    <location>
        <begin position="89"/>
        <end position="108"/>
    </location>
</feature>
<evidence type="ECO:0000313" key="2">
    <source>
        <dbReference type="EMBL" id="RHW45470.1"/>
    </source>
</evidence>
<organism evidence="2 3">
    <name type="scientific">Dermacoccus abyssi</name>
    <dbReference type="NCBI Taxonomy" id="322596"/>
    <lineage>
        <taxon>Bacteria</taxon>
        <taxon>Bacillati</taxon>
        <taxon>Actinomycetota</taxon>
        <taxon>Actinomycetes</taxon>
        <taxon>Micrococcales</taxon>
        <taxon>Dermacoccaceae</taxon>
        <taxon>Dermacoccus</taxon>
    </lineage>
</organism>
<feature type="compositionally biased region" description="Polar residues" evidence="1">
    <location>
        <begin position="1917"/>
        <end position="1931"/>
    </location>
</feature>
<evidence type="ECO:0000256" key="1">
    <source>
        <dbReference type="SAM" id="MobiDB-lite"/>
    </source>
</evidence>
<protein>
    <recommendedName>
        <fullName evidence="4">DNRLRE domain-containing protein</fullName>
    </recommendedName>
</protein>
<evidence type="ECO:0008006" key="4">
    <source>
        <dbReference type="Google" id="ProtNLM"/>
    </source>
</evidence>
<reference evidence="2 3" key="1">
    <citation type="submission" date="2018-08" db="EMBL/GenBank/DDBJ databases">
        <title>Whole genome sequence analysis of Dermacoccus abyssi bacteria isolated from Deep Mariana trench Micromonospora spp reveals genes involved in the environmental adaptation and production of secondary metabolites.</title>
        <authorList>
            <person name="Abdel-Mageed W.M."/>
            <person name="Lehri B."/>
            <person name="Nouioui I."/>
            <person name="Goodfellow I."/>
            <person name="Jaspars M."/>
            <person name="Karlyshev A."/>
        </authorList>
    </citation>
    <scope>NUCLEOTIDE SEQUENCE [LARGE SCALE GENOMIC DNA]</scope>
    <source>
        <strain evidence="2 3">MT1.1</strain>
    </source>
</reference>
<proteinExistence type="predicted"/>
<sequence length="2229" mass="230986">MPAGGSSSFFLGRDRVRSPWRWLAWALCALIGVTFSIEASPVATAAGAVKPAFGEAKKQTRVSSRPDETSAAVSARAQGSPVEVESLRSETSQTFANPDGTMTTKATSAPTRFKDDQGAWKNIDLTLVEQSDGTVAPKSVKNEITLGAGDASASGGSARVTADQGVDALEVKPDVNTSVVFGWPKKLPKPKLKGSEATYANADSGVDYRVQALRRGMETFVDVKDAKTVERLIAKNGPAKGRLAVEFPVKLDGVSAKKEADGSVSFVDGDGKVVSHVAAPGAWDAKVIEKAGIPASTTDTRLDVTSKGKNKAIITVSVDAGWARSGARQFPITIDPTYASGSINASFDTWVQSDSSSDHSTDSELRAGTFNGGATVARSYLNFPLAGLAGKQVVSASLSLYSTWSWSCTPSRLDVGRSAAASSATRWTSQPNVYASGGSASFAKGANASTCPAGRQAIDVTQAVKDFTSSGWSNGSLALQANNEKDSNGWKRFASSETSNPPQLTYTYNRAPNVAAAPSFVANGTYGSVGYVQGGKVTFSSVITDPDASRVKATFEIHNSTTTSSSSLVASCTSGLGASGAKVSCANATDLPDGGTYYVRAKASDELGLSNSSWSGWTTIKRAGTAPAAPSISCPNYANGSWAQTGPSADVSCTVSTSGSGVRAATRLDIYVDGAATPTKTIDAKQTATSTTVTVPKANGAHSVRAVAVGGSNLSASTTSSFGWGKATVSSPVNGASTSGKVRVTAAGQGSSTPTAKVQWRVTGTSSTSAEWVDGPSLPVTVSSGVAKADGTFDTATATTRKDGSSLNPRVPVTLDVQVCFTYPGNSTPQCTWDGTAERITRLPHAFGSTFPTQDTGFGQVAQVTGELNVDGSDASVPGLAGDLTLSRSHLSFAGDGTLNGWPTTIADQVFGPGFSANLDGPDAGLGGMSVIDQTATDGTMILADTDGSVLVFGQPGGGRTKDLAGTYEPITQDTVDSGLKLVVATGGTSMTVTEDDKTVTTYTLTNGQWGVSKVAEPGTAGTTTYTRDGTGRVTRILSGLPDGFTSADCPGTGALTKKGCRALDITYGASTGNGDVTGQVKSASAYLWDPASNAMKSTPVATYTYDSNKRLVKVTDPRSNLSTSYTWDGDSTRLASIAPSGQAAFRITYDGDKKVKQITRDAATTGGNSAALYSFVYGVPATGNSSLPSLGATDVAKWAQASVPATGYAVFGQDHPVSSTNASNISAGDWSYASLSYVDANNYEVNSAEYGAGQWLVSSSDYDAQGNPIRTLTPQGIKAALDATPDGADAAEVKSTSDFYATSTIYNDDIKDASGTVTLPAGSRVVDVFTPASQMSVGGALVTARKKVHTDYDQGAPNSGVNPATGQPYSLATTVTASVIDNAGTQLSELSKTTNGYAAISSGDTDGWSLGMPTTVTTGGVTRTTRYDSAGRTIEERQPKATSTASAGTRRTVFYTAGTNSDDAQCGNKPEWAGSPCRVFPGTAPSSGPSLPDARTTGMDMWLNPTTVVEASGSANRTTTTRYDAAARPVLVKATGSIPGATAIPATFTHYNTVGLVDYTGDANDAGTDATSNRISTGYDNWGRKTSYTNESGESATTTYGVDGAVASVSDPKGTTAYTYDGTDAAGKTERRGLVTGMSVTRPGTGGDLTYGAAFDIDGKIMQEDMPGFVTARTDTNTLGEVTGLSYEGQVTPVTATTADDGTVSWTPGTPTTGTWMAWTQERDGLGRVARQYTGAGAAFDGDPGIAEDGDTSHMSVGTGKAYDKEYSYDGLSRLTKVTDREKAAGAGAIDPDTKVSADAACAARTYTFDANGNRTASNETTHADGDCAGTANTTSTSATMAYDDADRPTTGKNGAGSYTYDAFGRQTLMPKADAPNPGAGDVTLGYYLDDSIQKISQGGTVTTFTLDSAGRRKAQTSTPSSGAATTLTRHYTDDSDNPSWVELSGGGLERYTDSVSGSLGAMLDETGKANIALIDPNGNTATSLEIAAVNGTNTPATSITDWSTYSEYGQPTTGGTTGTNASSGVLGYGWLGAHQRATTPDTAGLTLMGARVYNNQRGLFTSLDPVYGGNETSYAYPNDPLNLRDTTGLHRSVEGGGFVAPGRAGQYGQRGSAPRAYKPPKNAIAKPKKTRKSLLRREYFIYEIQFLGGGFWRTWKYGISGVSWKRAQNQIYACQAWGRTICKWRKKGIRYSYYEARTVEMTLIAKYYYRNGKCPPGHKTGSSKGCS</sequence>
<gene>
    <name evidence="2" type="ORF">D1832_08745</name>
</gene>
<dbReference type="EMBL" id="QWLM01000009">
    <property type="protein sequence ID" value="RHW45470.1"/>
    <property type="molecule type" value="Genomic_DNA"/>
</dbReference>
<accession>A0A417Z4Q3</accession>
<feature type="region of interest" description="Disordered" evidence="1">
    <location>
        <begin position="1914"/>
        <end position="1936"/>
    </location>
</feature>
<dbReference type="Gene3D" id="2.180.10.10">
    <property type="entry name" value="RHS repeat-associated core"/>
    <property type="match status" value="2"/>
</dbReference>
<dbReference type="Proteomes" id="UP000285376">
    <property type="component" value="Unassembled WGS sequence"/>
</dbReference>
<evidence type="ECO:0000313" key="3">
    <source>
        <dbReference type="Proteomes" id="UP000285376"/>
    </source>
</evidence>
<name>A0A417Z4Q3_9MICO</name>
<feature type="region of interest" description="Disordered" evidence="1">
    <location>
        <begin position="54"/>
        <end position="108"/>
    </location>
</feature>
<comment type="caution">
    <text evidence="2">The sequence shown here is derived from an EMBL/GenBank/DDBJ whole genome shotgun (WGS) entry which is preliminary data.</text>
</comment>